<dbReference type="SUPFAM" id="SSF51679">
    <property type="entry name" value="Bacterial luciferase-like"/>
    <property type="match status" value="1"/>
</dbReference>
<sequence>MPGPKQMKLGVILQGVGIDMGNWRHPDMQTDASVDIDWYIGKARVAEAGKLDLLFITDGLFINKKV</sequence>
<proteinExistence type="predicted"/>
<name>A0ABS7CM62_9BACL</name>
<organism evidence="1 2">
    <name type="scientific">Paenibacillus sepulcri</name>
    <dbReference type="NCBI Taxonomy" id="359917"/>
    <lineage>
        <taxon>Bacteria</taxon>
        <taxon>Bacillati</taxon>
        <taxon>Bacillota</taxon>
        <taxon>Bacilli</taxon>
        <taxon>Bacillales</taxon>
        <taxon>Paenibacillaceae</taxon>
        <taxon>Paenibacillus</taxon>
    </lineage>
</organism>
<feature type="non-terminal residue" evidence="1">
    <location>
        <position position="66"/>
    </location>
</feature>
<dbReference type="InterPro" id="IPR036661">
    <property type="entry name" value="Luciferase-like_sf"/>
</dbReference>
<protein>
    <submittedName>
        <fullName evidence="1">LLM class flavin-dependent oxidoreductase</fullName>
    </submittedName>
</protein>
<dbReference type="Gene3D" id="3.20.20.30">
    <property type="entry name" value="Luciferase-like domain"/>
    <property type="match status" value="1"/>
</dbReference>
<dbReference type="EMBL" id="JAHZIK010003296">
    <property type="protein sequence ID" value="MBW7461810.1"/>
    <property type="molecule type" value="Genomic_DNA"/>
</dbReference>
<keyword evidence="2" id="KW-1185">Reference proteome</keyword>
<reference evidence="1 2" key="1">
    <citation type="submission" date="2021-07" db="EMBL/GenBank/DDBJ databases">
        <title>Paenibacillus radiodurans sp. nov., isolated from the southeastern edge of Tengger Desert.</title>
        <authorList>
            <person name="Zhang G."/>
        </authorList>
    </citation>
    <scope>NUCLEOTIDE SEQUENCE [LARGE SCALE GENOMIC DNA]</scope>
    <source>
        <strain evidence="1 2">CCM 7311</strain>
    </source>
</reference>
<evidence type="ECO:0000313" key="2">
    <source>
        <dbReference type="Proteomes" id="UP001519887"/>
    </source>
</evidence>
<accession>A0ABS7CM62</accession>
<evidence type="ECO:0000313" key="1">
    <source>
        <dbReference type="EMBL" id="MBW7461810.1"/>
    </source>
</evidence>
<dbReference type="Proteomes" id="UP001519887">
    <property type="component" value="Unassembled WGS sequence"/>
</dbReference>
<comment type="caution">
    <text evidence="1">The sequence shown here is derived from an EMBL/GenBank/DDBJ whole genome shotgun (WGS) entry which is preliminary data.</text>
</comment>
<gene>
    <name evidence="1" type="ORF">K0U00_47945</name>
</gene>